<dbReference type="EMBL" id="MNAD01001170">
    <property type="protein sequence ID" value="OJT07539.1"/>
    <property type="molecule type" value="Genomic_DNA"/>
</dbReference>
<sequence length="68" mass="7393">MAFEVQVGRMRDTLAGQARVVGRSLPPKDMGPGGRGSRRRCSGVLTDAMILNCTTAALRRSRMSQIED</sequence>
<organism evidence="2 3">
    <name type="scientific">Trametes pubescens</name>
    <name type="common">White-rot fungus</name>
    <dbReference type="NCBI Taxonomy" id="154538"/>
    <lineage>
        <taxon>Eukaryota</taxon>
        <taxon>Fungi</taxon>
        <taxon>Dikarya</taxon>
        <taxon>Basidiomycota</taxon>
        <taxon>Agaricomycotina</taxon>
        <taxon>Agaricomycetes</taxon>
        <taxon>Polyporales</taxon>
        <taxon>Polyporaceae</taxon>
        <taxon>Trametes</taxon>
    </lineage>
</organism>
<evidence type="ECO:0000313" key="3">
    <source>
        <dbReference type="Proteomes" id="UP000184267"/>
    </source>
</evidence>
<evidence type="ECO:0000256" key="1">
    <source>
        <dbReference type="SAM" id="MobiDB-lite"/>
    </source>
</evidence>
<keyword evidence="3" id="KW-1185">Reference proteome</keyword>
<accession>A0A1M2VIY9</accession>
<reference evidence="2 3" key="1">
    <citation type="submission" date="2016-10" db="EMBL/GenBank/DDBJ databases">
        <title>Genome sequence of the basidiomycete white-rot fungus Trametes pubescens.</title>
        <authorList>
            <person name="Makela M.R."/>
            <person name="Granchi Z."/>
            <person name="Peng M."/>
            <person name="De Vries R.P."/>
            <person name="Grigoriev I."/>
            <person name="Riley R."/>
            <person name="Hilden K."/>
        </authorList>
    </citation>
    <scope>NUCLEOTIDE SEQUENCE [LARGE SCALE GENOMIC DNA]</scope>
    <source>
        <strain evidence="2 3">FBCC735</strain>
    </source>
</reference>
<dbReference type="AlphaFoldDB" id="A0A1M2VIY9"/>
<feature type="region of interest" description="Disordered" evidence="1">
    <location>
        <begin position="19"/>
        <end position="40"/>
    </location>
</feature>
<protein>
    <submittedName>
        <fullName evidence="2">Uncharacterized protein</fullName>
    </submittedName>
</protein>
<gene>
    <name evidence="2" type="ORF">TRAPUB_1635</name>
</gene>
<evidence type="ECO:0000313" key="2">
    <source>
        <dbReference type="EMBL" id="OJT07539.1"/>
    </source>
</evidence>
<comment type="caution">
    <text evidence="2">The sequence shown here is derived from an EMBL/GenBank/DDBJ whole genome shotgun (WGS) entry which is preliminary data.</text>
</comment>
<proteinExistence type="predicted"/>
<dbReference type="Proteomes" id="UP000184267">
    <property type="component" value="Unassembled WGS sequence"/>
</dbReference>
<name>A0A1M2VIY9_TRAPU</name>